<name>A0ABP3SD35_9ACTN</name>
<dbReference type="InterPro" id="IPR012337">
    <property type="entry name" value="RNaseH-like_sf"/>
</dbReference>
<dbReference type="InterPro" id="IPR013520">
    <property type="entry name" value="Ribonucl_H"/>
</dbReference>
<dbReference type="CDD" id="cd10434">
    <property type="entry name" value="GIY-YIG_UvrC_Cho"/>
    <property type="match status" value="1"/>
</dbReference>
<evidence type="ECO:0000313" key="4">
    <source>
        <dbReference type="Proteomes" id="UP001500957"/>
    </source>
</evidence>
<dbReference type="Gene3D" id="3.40.1440.10">
    <property type="entry name" value="GIY-YIG endonuclease"/>
    <property type="match status" value="1"/>
</dbReference>
<evidence type="ECO:0000313" key="3">
    <source>
        <dbReference type="EMBL" id="GAA0630223.1"/>
    </source>
</evidence>
<dbReference type="Pfam" id="PF00929">
    <property type="entry name" value="RNase_T"/>
    <property type="match status" value="1"/>
</dbReference>
<dbReference type="Pfam" id="PF01541">
    <property type="entry name" value="GIY-YIG"/>
    <property type="match status" value="1"/>
</dbReference>
<dbReference type="GO" id="GO:0004527">
    <property type="term" value="F:exonuclease activity"/>
    <property type="evidence" value="ECO:0007669"/>
    <property type="project" value="UniProtKB-KW"/>
</dbReference>
<keyword evidence="3" id="KW-0269">Exonuclease</keyword>
<accession>A0ABP3SD35</accession>
<evidence type="ECO:0000259" key="2">
    <source>
        <dbReference type="PROSITE" id="PS50164"/>
    </source>
</evidence>
<feature type="domain" description="GIY-YIG" evidence="2">
    <location>
        <begin position="251"/>
        <end position="329"/>
    </location>
</feature>
<dbReference type="InterPro" id="IPR047296">
    <property type="entry name" value="GIY-YIG_UvrC_Cho"/>
</dbReference>
<dbReference type="InterPro" id="IPR000305">
    <property type="entry name" value="GIY-YIG_endonuc"/>
</dbReference>
<dbReference type="SUPFAM" id="SSF53098">
    <property type="entry name" value="Ribonuclease H-like"/>
    <property type="match status" value="1"/>
</dbReference>
<dbReference type="NCBIfam" id="NF005905">
    <property type="entry name" value="PRK07883.1-3"/>
    <property type="match status" value="1"/>
</dbReference>
<keyword evidence="4" id="KW-1185">Reference proteome</keyword>
<keyword evidence="3" id="KW-0540">Nuclease</keyword>
<dbReference type="InterPro" id="IPR035901">
    <property type="entry name" value="GIY-YIG_endonuc_sf"/>
</dbReference>
<dbReference type="EMBL" id="BAAAHE010000037">
    <property type="protein sequence ID" value="GAA0630223.1"/>
    <property type="molecule type" value="Genomic_DNA"/>
</dbReference>
<dbReference type="SMART" id="SM00465">
    <property type="entry name" value="GIYc"/>
    <property type="match status" value="1"/>
</dbReference>
<dbReference type="NCBIfam" id="NF005907">
    <property type="entry name" value="PRK07883.1-5"/>
    <property type="match status" value="1"/>
</dbReference>
<dbReference type="PANTHER" id="PTHR30562">
    <property type="entry name" value="UVRC/OXIDOREDUCTASE"/>
    <property type="match status" value="1"/>
</dbReference>
<dbReference type="InterPro" id="IPR036397">
    <property type="entry name" value="RNaseH_sf"/>
</dbReference>
<organism evidence="3 4">
    <name type="scientific">Sporichthya brevicatena</name>
    <dbReference type="NCBI Taxonomy" id="171442"/>
    <lineage>
        <taxon>Bacteria</taxon>
        <taxon>Bacillati</taxon>
        <taxon>Actinomycetota</taxon>
        <taxon>Actinomycetes</taxon>
        <taxon>Sporichthyales</taxon>
        <taxon>Sporichthyaceae</taxon>
        <taxon>Sporichthya</taxon>
    </lineage>
</organism>
<dbReference type="NCBIfam" id="TIGR00573">
    <property type="entry name" value="dnaq"/>
    <property type="match status" value="1"/>
</dbReference>
<dbReference type="CDD" id="cd06127">
    <property type="entry name" value="DEDDh"/>
    <property type="match status" value="1"/>
</dbReference>
<gene>
    <name evidence="3" type="ORF">GCM10009547_37470</name>
</gene>
<dbReference type="Proteomes" id="UP001500957">
    <property type="component" value="Unassembled WGS sequence"/>
</dbReference>
<dbReference type="SMART" id="SM00479">
    <property type="entry name" value="EXOIII"/>
    <property type="match status" value="1"/>
</dbReference>
<evidence type="ECO:0000256" key="1">
    <source>
        <dbReference type="SAM" id="MobiDB-lite"/>
    </source>
</evidence>
<keyword evidence="3" id="KW-0378">Hydrolase</keyword>
<comment type="caution">
    <text evidence="3">The sequence shown here is derived from an EMBL/GenBank/DDBJ whole genome shotgun (WGS) entry which is preliminary data.</text>
</comment>
<feature type="compositionally biased region" description="Basic and acidic residues" evidence="1">
    <location>
        <begin position="594"/>
        <end position="605"/>
    </location>
</feature>
<dbReference type="PANTHER" id="PTHR30562:SF1">
    <property type="entry name" value="UVRABC SYSTEM PROTEIN C"/>
    <property type="match status" value="1"/>
</dbReference>
<reference evidence="4" key="1">
    <citation type="journal article" date="2019" name="Int. J. Syst. Evol. Microbiol.">
        <title>The Global Catalogue of Microorganisms (GCM) 10K type strain sequencing project: providing services to taxonomists for standard genome sequencing and annotation.</title>
        <authorList>
            <consortium name="The Broad Institute Genomics Platform"/>
            <consortium name="The Broad Institute Genome Sequencing Center for Infectious Disease"/>
            <person name="Wu L."/>
            <person name="Ma J."/>
        </authorList>
    </citation>
    <scope>NUCLEOTIDE SEQUENCE [LARGE SCALE GENOMIC DNA]</scope>
    <source>
        <strain evidence="4">JCM 10671</strain>
    </source>
</reference>
<dbReference type="Gene3D" id="3.30.420.10">
    <property type="entry name" value="Ribonuclease H-like superfamily/Ribonuclease H"/>
    <property type="match status" value="1"/>
</dbReference>
<feature type="region of interest" description="Disordered" evidence="1">
    <location>
        <begin position="594"/>
        <end position="613"/>
    </location>
</feature>
<sequence>MHAPTVRTMTLAPELGTLPGLPRPVPPVPPVQRAVPTQGTFDELGTPLRDVTFVVVDLETTGGTPADGITEIGAVKVQGGRRIGEFQTLVNPGNPIPAFIQVMTGITDAMVCSAPRISAALPAFLEFASGSVIVAHNAPFDVGFLKAACAATGQAWPTFSVVDTVKLARGVVTREETPNCKLASLARLFGSPTTPNHRALADARATVDVLHGLLERLGAMGVTTLEELLSFSAKVRPEQRRKRYLAQGLPAAPGVYRFEDARGEVLYVGTSGNIRDRVRTYFTASELRTRMAEMVGLAERVVPIVCAHKLEASVRELRLIAEHKPRYNRRSRFPERMVWLKLTDETFPRLSVVRQVRADAGGYLGPFGSAAAAEAAMTAAHEAFRIRQCRQPLSVRRTVPACALAEMDRCNAPCEGRESPAEYAAHALGVRLAMESDAREIVERLRARIDALSAAGRYEDAARHRDRLAAFTRTAARMQRIRGLTRCPELVAARPGREGGWEIAVVRYGRLAAAGVAPHARAVLAEVEAMIATAATVLPGTGPLPAATAEETETILRWLEQAGTRLIRLDGEWSSPLHGAGRWQAWLAAADAGRRATTAEDDRPRGTNVTRRR</sequence>
<proteinExistence type="predicted"/>
<dbReference type="PROSITE" id="PS50164">
    <property type="entry name" value="GIY_YIG"/>
    <property type="match status" value="1"/>
</dbReference>
<dbReference type="InterPro" id="IPR050066">
    <property type="entry name" value="UvrABC_protein_C"/>
</dbReference>
<protein>
    <submittedName>
        <fullName evidence="3">DEDD exonuclease domain-containing protein</fullName>
    </submittedName>
</protein>
<dbReference type="SUPFAM" id="SSF82771">
    <property type="entry name" value="GIY-YIG endonuclease"/>
    <property type="match status" value="1"/>
</dbReference>
<dbReference type="InterPro" id="IPR006054">
    <property type="entry name" value="DnaQ"/>
</dbReference>